<gene>
    <name evidence="2" type="ORF">S12H4_08589</name>
</gene>
<dbReference type="InterPro" id="IPR046449">
    <property type="entry name" value="DEGP_PDZ_sf"/>
</dbReference>
<proteinExistence type="predicted"/>
<protein>
    <recommendedName>
        <fullName evidence="1">Protease Do-like PDZ domain-containing protein</fullName>
    </recommendedName>
</protein>
<name>X1SE15_9ZZZZ</name>
<dbReference type="AlphaFoldDB" id="X1SE15"/>
<feature type="domain" description="Protease Do-like PDZ" evidence="1">
    <location>
        <begin position="1"/>
        <end position="64"/>
    </location>
</feature>
<evidence type="ECO:0000259" key="1">
    <source>
        <dbReference type="Pfam" id="PF17815"/>
    </source>
</evidence>
<accession>X1SE15</accession>
<dbReference type="InterPro" id="IPR041517">
    <property type="entry name" value="DEGP_PDZ"/>
</dbReference>
<reference evidence="2" key="1">
    <citation type="journal article" date="2014" name="Front. Microbiol.">
        <title>High frequency of phylogenetically diverse reductive dehalogenase-homologous genes in deep subseafloor sedimentary metagenomes.</title>
        <authorList>
            <person name="Kawai M."/>
            <person name="Futagami T."/>
            <person name="Toyoda A."/>
            <person name="Takaki Y."/>
            <person name="Nishi S."/>
            <person name="Hori S."/>
            <person name="Arai W."/>
            <person name="Tsubouchi T."/>
            <person name="Morono Y."/>
            <person name="Uchiyama I."/>
            <person name="Ito T."/>
            <person name="Fujiyama A."/>
            <person name="Inagaki F."/>
            <person name="Takami H."/>
        </authorList>
    </citation>
    <scope>NUCLEOTIDE SEQUENCE</scope>
    <source>
        <strain evidence="2">Expedition CK06-06</strain>
    </source>
</reference>
<dbReference type="Pfam" id="PF17815">
    <property type="entry name" value="PDZ_3"/>
    <property type="match status" value="1"/>
</dbReference>
<comment type="caution">
    <text evidence="2">The sequence shown here is derived from an EMBL/GenBank/DDBJ whole genome shotgun (WGS) entry which is preliminary data.</text>
</comment>
<dbReference type="Gene3D" id="3.20.190.20">
    <property type="match status" value="1"/>
</dbReference>
<organism evidence="2">
    <name type="scientific">marine sediment metagenome</name>
    <dbReference type="NCBI Taxonomy" id="412755"/>
    <lineage>
        <taxon>unclassified sequences</taxon>
        <taxon>metagenomes</taxon>
        <taxon>ecological metagenomes</taxon>
    </lineage>
</organism>
<evidence type="ECO:0000313" key="2">
    <source>
        <dbReference type="EMBL" id="GAI65999.1"/>
    </source>
</evidence>
<dbReference type="EMBL" id="BARW01003338">
    <property type="protein sequence ID" value="GAI65999.1"/>
    <property type="molecule type" value="Genomic_DNA"/>
</dbReference>
<sequence>VDSVNGEKIWNLSDFVAKVEAIQDDYIIFENKWDRQIVIDREMAENTHQEILEIYRIPFDRSEDLMK</sequence>
<feature type="non-terminal residue" evidence="2">
    <location>
        <position position="1"/>
    </location>
</feature>